<feature type="transmembrane region" description="Helical" evidence="1">
    <location>
        <begin position="67"/>
        <end position="90"/>
    </location>
</feature>
<evidence type="ECO:0000313" key="2">
    <source>
        <dbReference type="EMBL" id="CAK0785783.1"/>
    </source>
</evidence>
<dbReference type="SUPFAM" id="SSF53335">
    <property type="entry name" value="S-adenosyl-L-methionine-dependent methyltransferases"/>
    <property type="match status" value="1"/>
</dbReference>
<dbReference type="SUPFAM" id="SSF53448">
    <property type="entry name" value="Nucleotide-diphospho-sugar transferases"/>
    <property type="match status" value="1"/>
</dbReference>
<dbReference type="InterPro" id="IPR029044">
    <property type="entry name" value="Nucleotide-diphossugar_trans"/>
</dbReference>
<dbReference type="Gene3D" id="3.40.50.150">
    <property type="entry name" value="Vaccinia Virus protein VP39"/>
    <property type="match status" value="1"/>
</dbReference>
<keyword evidence="1" id="KW-0812">Transmembrane</keyword>
<reference evidence="2 3" key="1">
    <citation type="submission" date="2023-10" db="EMBL/GenBank/DDBJ databases">
        <authorList>
            <person name="Maclean D."/>
            <person name="Macfadyen A."/>
        </authorList>
    </citation>
    <scope>NUCLEOTIDE SEQUENCE [LARGE SCALE GENOMIC DNA]</scope>
</reference>
<dbReference type="Pfam" id="PF04488">
    <property type="entry name" value="Gly_transf_sug"/>
    <property type="match status" value="1"/>
</dbReference>
<keyword evidence="3" id="KW-1185">Reference proteome</keyword>
<keyword evidence="1" id="KW-1133">Transmembrane helix</keyword>
<dbReference type="InterPro" id="IPR039367">
    <property type="entry name" value="Och1-like"/>
</dbReference>
<proteinExistence type="predicted"/>
<evidence type="ECO:0008006" key="4">
    <source>
        <dbReference type="Google" id="ProtNLM"/>
    </source>
</evidence>
<dbReference type="Proteomes" id="UP001314263">
    <property type="component" value="Unassembled WGS sequence"/>
</dbReference>
<protein>
    <recommendedName>
        <fullName evidence="4">Glycosyltransferase family 32 protein</fullName>
    </recommendedName>
</protein>
<organism evidence="2 3">
    <name type="scientific">Coccomyxa viridis</name>
    <dbReference type="NCBI Taxonomy" id="1274662"/>
    <lineage>
        <taxon>Eukaryota</taxon>
        <taxon>Viridiplantae</taxon>
        <taxon>Chlorophyta</taxon>
        <taxon>core chlorophytes</taxon>
        <taxon>Trebouxiophyceae</taxon>
        <taxon>Trebouxiophyceae incertae sedis</taxon>
        <taxon>Coccomyxaceae</taxon>
        <taxon>Coccomyxa</taxon>
    </lineage>
</organism>
<accession>A0AAV1IEN9</accession>
<comment type="caution">
    <text evidence="2">The sequence shown here is derived from an EMBL/GenBank/DDBJ whole genome shotgun (WGS) entry which is preliminary data.</text>
</comment>
<keyword evidence="1" id="KW-0472">Membrane</keyword>
<dbReference type="PANTHER" id="PTHR31834">
    <property type="entry name" value="INITIATION-SPECIFIC ALPHA-1,6-MANNOSYLTRANSFERASE"/>
    <property type="match status" value="1"/>
</dbReference>
<dbReference type="PANTHER" id="PTHR31834:SF1">
    <property type="entry name" value="INITIATION-SPECIFIC ALPHA-1,6-MANNOSYLTRANSFERASE"/>
    <property type="match status" value="1"/>
</dbReference>
<gene>
    <name evidence="2" type="ORF">CVIRNUC_008994</name>
</gene>
<dbReference type="Gene3D" id="3.90.550.20">
    <property type="match status" value="1"/>
</dbReference>
<dbReference type="GO" id="GO:0006487">
    <property type="term" value="P:protein N-linked glycosylation"/>
    <property type="evidence" value="ECO:0007669"/>
    <property type="project" value="TreeGrafter"/>
</dbReference>
<evidence type="ECO:0000256" key="1">
    <source>
        <dbReference type="SAM" id="Phobius"/>
    </source>
</evidence>
<evidence type="ECO:0000313" key="3">
    <source>
        <dbReference type="Proteomes" id="UP001314263"/>
    </source>
</evidence>
<dbReference type="InterPro" id="IPR007577">
    <property type="entry name" value="GlycoTrfase_DXD_sugar-bd_CS"/>
</dbReference>
<dbReference type="AlphaFoldDB" id="A0AAV1IEN9"/>
<dbReference type="InterPro" id="IPR029063">
    <property type="entry name" value="SAM-dependent_MTases_sf"/>
</dbReference>
<sequence>MYDQDATIESAAAYSAGTQYGSRGEAGAAASQLQQQQRQQTYRELPLYSRSMKSGWSWRTLTRTRTLCQLLAGLVALTVIFHAASCGFFFCIRFPRALEFPHDMYHDIRDIYILAGGPRWMSRANLEVDKSPKLIPRIIHQTYKTSSIPSNLKVLMHSWRQQNEDWEIRFYDDEACLRFVRWEFPEYLEAYQALANNIERSDFFRYMVVLRSGGVYADMDVECRKPLNSLIMPRDTLIVGWENEFSSAEEARNRKYVRKRQVLQWTFAAAPGHPALRDMCDHIARSVDRKFSGNNNFDTLERTGPGAFTDFILKHAKLHPLSKKDDPWNVRVLPKVQFGVHPMGLDDMGPDSPDIAVQHHFVGTWKKKGGWGIARQLSPARLVKRLLAYLFDVEEEDEDVVEEEDGALPIMESALPFDRQAKQLYPVSITWQPPFTMLLDLKGHGDLQAESDIAASLTAWGRWQPALAPGRGPSVAEALVGSLGGKDAERRVLVDVGAGNGYFSLAAAARGHDVIAFELSNASLASFEASTAYNGFQKAIILHKVPLGHADEEVCIESQIGHMRLAALETSRGYGHPQVHNRSALGANCVRTAQRRRGASLVPEDVEVGALRVSVTGWDGWVLEGLRDLMLRNNTPPPGVVLLELQPAAVRQSGYEGGALGLLRRMHSWGYTDVSHSGAVCDERWHNITRSIRLRGAIPMATQEALKQPTWCTLPPDKFEVVVARAPSKLPENILFTYKAPSAPARSPQALSGVDMAHYPAASNISRSSSSVSGMSEPFAAEGTVAASPAVPVRGPSGLSIAAAGA</sequence>
<dbReference type="EMBL" id="CAUYUE010000013">
    <property type="protein sequence ID" value="CAK0785783.1"/>
    <property type="molecule type" value="Genomic_DNA"/>
</dbReference>
<name>A0AAV1IEN9_9CHLO</name>
<dbReference type="GO" id="GO:0000009">
    <property type="term" value="F:alpha-1,6-mannosyltransferase activity"/>
    <property type="evidence" value="ECO:0007669"/>
    <property type="project" value="InterPro"/>
</dbReference>
<dbReference type="GO" id="GO:0000136">
    <property type="term" value="C:mannan polymerase complex"/>
    <property type="evidence" value="ECO:0007669"/>
    <property type="project" value="TreeGrafter"/>
</dbReference>